<dbReference type="Proteomes" id="UP000803844">
    <property type="component" value="Unassembled WGS sequence"/>
</dbReference>
<feature type="compositionally biased region" description="Pro residues" evidence="3">
    <location>
        <begin position="1"/>
        <end position="10"/>
    </location>
</feature>
<evidence type="ECO:0000256" key="1">
    <source>
        <dbReference type="ARBA" id="ARBA00004496"/>
    </source>
</evidence>
<dbReference type="GeneID" id="63841102"/>
<accession>A0A9P4YBV9</accession>
<keyword evidence="2" id="KW-0963">Cytoplasm</keyword>
<dbReference type="GO" id="GO:0045022">
    <property type="term" value="P:early endosome to late endosome transport"/>
    <property type="evidence" value="ECO:0007669"/>
    <property type="project" value="TreeGrafter"/>
</dbReference>
<feature type="compositionally biased region" description="Basic residues" evidence="3">
    <location>
        <begin position="21"/>
        <end position="37"/>
    </location>
</feature>
<organism evidence="6 7">
    <name type="scientific">Cryphonectria parasitica (strain ATCC 38755 / EP155)</name>
    <dbReference type="NCBI Taxonomy" id="660469"/>
    <lineage>
        <taxon>Eukaryota</taxon>
        <taxon>Fungi</taxon>
        <taxon>Dikarya</taxon>
        <taxon>Ascomycota</taxon>
        <taxon>Pezizomycotina</taxon>
        <taxon>Sordariomycetes</taxon>
        <taxon>Sordariomycetidae</taxon>
        <taxon>Diaporthales</taxon>
        <taxon>Cryphonectriaceae</taxon>
        <taxon>Cryphonectria-Endothia species complex</taxon>
        <taxon>Cryphonectria</taxon>
    </lineage>
</organism>
<dbReference type="SMART" id="SM00313">
    <property type="entry name" value="PXA"/>
    <property type="match status" value="1"/>
</dbReference>
<dbReference type="InterPro" id="IPR003114">
    <property type="entry name" value="Phox_assoc"/>
</dbReference>
<dbReference type="GO" id="GO:0005770">
    <property type="term" value="C:late endosome"/>
    <property type="evidence" value="ECO:0007669"/>
    <property type="project" value="TreeGrafter"/>
</dbReference>
<evidence type="ECO:0000313" key="6">
    <source>
        <dbReference type="EMBL" id="KAF3770488.1"/>
    </source>
</evidence>
<dbReference type="InterPro" id="IPR051837">
    <property type="entry name" value="SortingNexin/PXDomain-PKLike"/>
</dbReference>
<dbReference type="GO" id="GO:0005769">
    <property type="term" value="C:early endosome"/>
    <property type="evidence" value="ECO:0007669"/>
    <property type="project" value="TreeGrafter"/>
</dbReference>
<keyword evidence="4" id="KW-0812">Transmembrane</keyword>
<comment type="subcellular location">
    <subcellularLocation>
        <location evidence="1">Cytoplasm</location>
    </subcellularLocation>
</comment>
<feature type="region of interest" description="Disordered" evidence="3">
    <location>
        <begin position="1"/>
        <end position="82"/>
    </location>
</feature>
<feature type="transmembrane region" description="Helical" evidence="4">
    <location>
        <begin position="306"/>
        <end position="326"/>
    </location>
</feature>
<comment type="caution">
    <text evidence="6">The sequence shown here is derived from an EMBL/GenBank/DDBJ whole genome shotgun (WGS) entry which is preliminary data.</text>
</comment>
<dbReference type="PROSITE" id="PS51207">
    <property type="entry name" value="PXA"/>
    <property type="match status" value="1"/>
</dbReference>
<sequence length="406" mass="44777">MISSEPPAPTRPAADSTSSRPRYKHSHSSSTSSRRRVPRSDSSDFLSDRATSQLIRRVLCPQQGPDRGRTTPPPPIDELLPPLTSRNDVDLQLYAIIAIVLRDFVQTWYNKITPDEAFVAEIVQVIAHCTRALEQRLRKVDVESLLFDELPDLFDKHVQAYRASRRPLVRPPIEADGREIYHSLCPLPYLSPIPRIDKPETASEQAANEVAYRQLLVQGVLAVLLPTEDLENECLTSLIGQILSELIIGGVVVKKASEPWMIWTGLTILADVIARRGQQGSSSSSGPALKGTGRAPSGPRGFSIPGLLWSFVHYIFALMGLLRVFLTTLTMSRSLPPRGHQLSPQKEGGGRSEQTPILAFAIWPMISDLIGMDRRMPWLSGSLSMLQWLAIGGPGHVAGPDGIIDR</sequence>
<evidence type="ECO:0000313" key="7">
    <source>
        <dbReference type="Proteomes" id="UP000803844"/>
    </source>
</evidence>
<evidence type="ECO:0000259" key="5">
    <source>
        <dbReference type="PROSITE" id="PS51207"/>
    </source>
</evidence>
<dbReference type="EMBL" id="MU032344">
    <property type="protein sequence ID" value="KAF3770488.1"/>
    <property type="molecule type" value="Genomic_DNA"/>
</dbReference>
<keyword evidence="4" id="KW-0472">Membrane</keyword>
<proteinExistence type="predicted"/>
<dbReference type="PANTHER" id="PTHR22999:SF23">
    <property type="entry name" value="SORTING NEXIN-16"/>
    <property type="match status" value="1"/>
</dbReference>
<protein>
    <recommendedName>
        <fullName evidence="5">PXA domain-containing protein</fullName>
    </recommendedName>
</protein>
<keyword evidence="7" id="KW-1185">Reference proteome</keyword>
<evidence type="ECO:0000256" key="3">
    <source>
        <dbReference type="SAM" id="MobiDB-lite"/>
    </source>
</evidence>
<evidence type="ECO:0000256" key="2">
    <source>
        <dbReference type="ARBA" id="ARBA00022490"/>
    </source>
</evidence>
<evidence type="ECO:0000256" key="4">
    <source>
        <dbReference type="SAM" id="Phobius"/>
    </source>
</evidence>
<dbReference type="Pfam" id="PF02194">
    <property type="entry name" value="PXA"/>
    <property type="match status" value="1"/>
</dbReference>
<keyword evidence="4" id="KW-1133">Transmembrane helix</keyword>
<dbReference type="RefSeq" id="XP_040781449.1">
    <property type="nucleotide sequence ID" value="XM_040923973.1"/>
</dbReference>
<reference evidence="6" key="1">
    <citation type="journal article" date="2020" name="Phytopathology">
        <title>Genome sequence of the chestnut blight fungus Cryphonectria parasitica EP155: A fundamental resource for an archetypical invasive plant pathogen.</title>
        <authorList>
            <person name="Crouch J.A."/>
            <person name="Dawe A."/>
            <person name="Aerts A."/>
            <person name="Barry K."/>
            <person name="Churchill A.C.L."/>
            <person name="Grimwood J."/>
            <person name="Hillman B."/>
            <person name="Milgroom M.G."/>
            <person name="Pangilinan J."/>
            <person name="Smith M."/>
            <person name="Salamov A."/>
            <person name="Schmutz J."/>
            <person name="Yadav J."/>
            <person name="Grigoriev I.V."/>
            <person name="Nuss D."/>
        </authorList>
    </citation>
    <scope>NUCLEOTIDE SEQUENCE</scope>
    <source>
        <strain evidence="6">EP155</strain>
    </source>
</reference>
<name>A0A9P4YBV9_CRYP1</name>
<gene>
    <name evidence="6" type="ORF">M406DRAFT_35868</name>
</gene>
<dbReference type="AlphaFoldDB" id="A0A9P4YBV9"/>
<dbReference type="GO" id="GO:0035091">
    <property type="term" value="F:phosphatidylinositol binding"/>
    <property type="evidence" value="ECO:0007669"/>
    <property type="project" value="TreeGrafter"/>
</dbReference>
<dbReference type="PANTHER" id="PTHR22999">
    <property type="entry name" value="PX SERINE/THREONINE KINASE PXK"/>
    <property type="match status" value="1"/>
</dbReference>
<dbReference type="OrthoDB" id="5582218at2759"/>
<feature type="domain" description="PXA" evidence="5">
    <location>
        <begin position="86"/>
        <end position="273"/>
    </location>
</feature>